<organism evidence="1">
    <name type="scientific">uncultured Chloroflexia bacterium</name>
    <dbReference type="NCBI Taxonomy" id="1672391"/>
    <lineage>
        <taxon>Bacteria</taxon>
        <taxon>Bacillati</taxon>
        <taxon>Chloroflexota</taxon>
        <taxon>Chloroflexia</taxon>
        <taxon>environmental samples</taxon>
    </lineage>
</organism>
<dbReference type="AlphaFoldDB" id="A0A6J4MQC5"/>
<proteinExistence type="predicted"/>
<accession>A0A6J4MQC5</accession>
<protein>
    <submittedName>
        <fullName evidence="1">Uncharacterized protein</fullName>
    </submittedName>
</protein>
<reference evidence="1" key="1">
    <citation type="submission" date="2020-02" db="EMBL/GenBank/DDBJ databases">
        <authorList>
            <person name="Meier V. D."/>
        </authorList>
    </citation>
    <scope>NUCLEOTIDE SEQUENCE</scope>
    <source>
        <strain evidence="1">AVDCRST_MAG93</strain>
    </source>
</reference>
<gene>
    <name evidence="1" type="ORF">AVDCRST_MAG93-7970</name>
</gene>
<sequence length="110" mass="11740">MTELTGGFVSVRSFVEPLRPLRESVHDLFGLPLVGLIQHGAEDLLYAYRHLPPDALLLLSSAVAPGGWAVVAVPAGRVPEDVPDGVNALLRSTSTRAAMEVLSISSRVLR</sequence>
<dbReference type="EMBL" id="CADCTR010002680">
    <property type="protein sequence ID" value="CAA9365852.1"/>
    <property type="molecule type" value="Genomic_DNA"/>
</dbReference>
<name>A0A6J4MQC5_9CHLR</name>
<evidence type="ECO:0000313" key="1">
    <source>
        <dbReference type="EMBL" id="CAA9365852.1"/>
    </source>
</evidence>